<feature type="compositionally biased region" description="Basic and acidic residues" evidence="2">
    <location>
        <begin position="170"/>
        <end position="189"/>
    </location>
</feature>
<feature type="region of interest" description="Disordered" evidence="2">
    <location>
        <begin position="105"/>
        <end position="205"/>
    </location>
</feature>
<gene>
    <name evidence="4" type="ORF">GSOID_T00008505001</name>
</gene>
<evidence type="ECO:0000313" key="5">
    <source>
        <dbReference type="Proteomes" id="UP000001307"/>
    </source>
</evidence>
<dbReference type="Pfam" id="PF00595">
    <property type="entry name" value="PDZ"/>
    <property type="match status" value="1"/>
</dbReference>
<keyword evidence="1" id="KW-0175">Coiled coil</keyword>
<dbReference type="InterPro" id="IPR001478">
    <property type="entry name" value="PDZ"/>
</dbReference>
<sequence>MEVQLNRKDINERWGITIKENFGATYVAKLVPGTPAGSSGLEIGDVITHVNSKDLRTHGKRQVLEIIRQLRSMSMKFERSKDSSKKPPTEEGAVVFISSSFEEDAATPPKIAREESGKIAKKRGRPAGSAKKSSKLKLVKPKTSQPIMKTMLEQLAESSDSENEQSTKNADVELEHQQTRREKLKERKTSTSLKKSKKAKSRTPSITTFDCPPPLEDCSFISPCYVAKSPHIDPYSWEEENPYKQMKNGEVKNNGNTIKITENNPLDHLAKCAEVELTKIAEDNAKKCESLQASLLEQEIVIDELKKARLEERRKIDEAEFKNKQTTRAYKSLQLSSRLEIQKIKEDLKREKTKNTELQEKYSEMKDAQDSVCKELSKTRSDLKKALANAEASKQTRAEAVSKATELMLLLQTDEC</sequence>
<proteinExistence type="predicted"/>
<dbReference type="OrthoDB" id="4217619at2759"/>
<dbReference type="PROSITE" id="PS50106">
    <property type="entry name" value="PDZ"/>
    <property type="match status" value="1"/>
</dbReference>
<keyword evidence="5" id="KW-1185">Reference proteome</keyword>
<evidence type="ECO:0000256" key="2">
    <source>
        <dbReference type="SAM" id="MobiDB-lite"/>
    </source>
</evidence>
<name>E4XEA1_OIKDI</name>
<organism evidence="4 5">
    <name type="scientific">Oikopleura dioica</name>
    <name type="common">Tunicate</name>
    <dbReference type="NCBI Taxonomy" id="34765"/>
    <lineage>
        <taxon>Eukaryota</taxon>
        <taxon>Metazoa</taxon>
        <taxon>Chordata</taxon>
        <taxon>Tunicata</taxon>
        <taxon>Appendicularia</taxon>
        <taxon>Copelata</taxon>
        <taxon>Oikopleuridae</taxon>
        <taxon>Oikopleura</taxon>
    </lineage>
</organism>
<dbReference type="SUPFAM" id="SSF50156">
    <property type="entry name" value="PDZ domain-like"/>
    <property type="match status" value="1"/>
</dbReference>
<accession>E4XEA1</accession>
<dbReference type="EMBL" id="FN653041">
    <property type="protein sequence ID" value="CBY09504.1"/>
    <property type="molecule type" value="Genomic_DNA"/>
</dbReference>
<feature type="coiled-coil region" evidence="1">
    <location>
        <begin position="288"/>
        <end position="393"/>
    </location>
</feature>
<evidence type="ECO:0000259" key="3">
    <source>
        <dbReference type="PROSITE" id="PS50106"/>
    </source>
</evidence>
<dbReference type="Gene3D" id="2.30.42.10">
    <property type="match status" value="1"/>
</dbReference>
<dbReference type="Proteomes" id="UP000001307">
    <property type="component" value="Unassembled WGS sequence"/>
</dbReference>
<dbReference type="SMART" id="SM00228">
    <property type="entry name" value="PDZ"/>
    <property type="match status" value="1"/>
</dbReference>
<evidence type="ECO:0000313" key="4">
    <source>
        <dbReference type="EMBL" id="CBY09504.1"/>
    </source>
</evidence>
<dbReference type="InParanoid" id="E4XEA1"/>
<feature type="domain" description="PDZ" evidence="3">
    <location>
        <begin position="2"/>
        <end position="69"/>
    </location>
</feature>
<dbReference type="AlphaFoldDB" id="E4XEA1"/>
<evidence type="ECO:0000256" key="1">
    <source>
        <dbReference type="SAM" id="Coils"/>
    </source>
</evidence>
<protein>
    <recommendedName>
        <fullName evidence="3">PDZ domain-containing protein</fullName>
    </recommendedName>
</protein>
<reference evidence="4 5" key="1">
    <citation type="journal article" date="2010" name="Science">
        <title>Plasticity of animal genome architecture unmasked by rapid evolution of a pelagic tunicate.</title>
        <authorList>
            <person name="Denoeud F."/>
            <person name="Henriet S."/>
            <person name="Mungpakdee S."/>
            <person name="Aury J.M."/>
            <person name="Da Silva C."/>
            <person name="Brinkmann H."/>
            <person name="Mikhaleva J."/>
            <person name="Olsen L.C."/>
            <person name="Jubin C."/>
            <person name="Canestro C."/>
            <person name="Bouquet J.M."/>
            <person name="Danks G."/>
            <person name="Poulain J."/>
            <person name="Campsteijn C."/>
            <person name="Adamski M."/>
            <person name="Cross I."/>
            <person name="Yadetie F."/>
            <person name="Muffato M."/>
            <person name="Louis A."/>
            <person name="Butcher S."/>
            <person name="Tsagkogeorga G."/>
            <person name="Konrad A."/>
            <person name="Singh S."/>
            <person name="Jensen M.F."/>
            <person name="Cong E.H."/>
            <person name="Eikeseth-Otteraa H."/>
            <person name="Noel B."/>
            <person name="Anthouard V."/>
            <person name="Porcel B.M."/>
            <person name="Kachouri-Lafond R."/>
            <person name="Nishino A."/>
            <person name="Ugolini M."/>
            <person name="Chourrout P."/>
            <person name="Nishida H."/>
            <person name="Aasland R."/>
            <person name="Huzurbazar S."/>
            <person name="Westhof E."/>
            <person name="Delsuc F."/>
            <person name="Lehrach H."/>
            <person name="Reinhardt R."/>
            <person name="Weissenbach J."/>
            <person name="Roy S.W."/>
            <person name="Artiguenave F."/>
            <person name="Postlethwait J.H."/>
            <person name="Manak J.R."/>
            <person name="Thompson E.M."/>
            <person name="Jaillon O."/>
            <person name="Du Pasquier L."/>
            <person name="Boudinot P."/>
            <person name="Liberles D.A."/>
            <person name="Volff J.N."/>
            <person name="Philippe H."/>
            <person name="Lenhard B."/>
            <person name="Roest Crollius H."/>
            <person name="Wincker P."/>
            <person name="Chourrout D."/>
        </authorList>
    </citation>
    <scope>NUCLEOTIDE SEQUENCE [LARGE SCALE GENOMIC DNA]</scope>
</reference>
<dbReference type="InterPro" id="IPR036034">
    <property type="entry name" value="PDZ_sf"/>
</dbReference>